<protein>
    <submittedName>
        <fullName evidence="1">Uncharacterized protein</fullName>
    </submittedName>
</protein>
<dbReference type="PANTHER" id="PTHR31579">
    <property type="entry name" value="OS03G0796600 PROTEIN"/>
    <property type="match status" value="1"/>
</dbReference>
<dbReference type="EMBL" id="JABTTQ020000105">
    <property type="protein sequence ID" value="KAK6141619.1"/>
    <property type="molecule type" value="Genomic_DNA"/>
</dbReference>
<sequence length="418" mass="46575">MAIPVFDDRFAGCRKTDVMLIGSVATLLFDEKSSASNFVCCKLKGMPYPMKIQPIDFNAPQELPPKPEAAARPVLKLRFKRLFERPFSSALKQSAPDKPFAAAAEPIHNCNKDGVEEFEPSSVCLAKMVQNFIEESNEKQRCGRKKCNCFNGNCTDSSDEEPDSYNSSFSDVLKSFVPCLSVSERNLLADTAKIVEKNKINKRKDEISRKIVADGLIVLGYNASICKSKWEKSPSFLAGEYEYVDVIIEGERLIIDIDFRSEFEIARSTKAYKLVLQTLPNIFIGKTDRLEKIISIVSEAAKQSLKKKGMPLPPWRKAGYVKAKWLSPFTRIGSTKTSLTSTDETNKALIAKNSSSGDKTDNGDCVFVFSNSEEEDDDGVKRVTPLVKKWEPPEIRPKSLNKGVKIVTGLASIIEDKP</sequence>
<comment type="caution">
    <text evidence="1">The sequence shown here is derived from an EMBL/GenBank/DDBJ whole genome shotgun (WGS) entry which is preliminary data.</text>
</comment>
<keyword evidence="2" id="KW-1185">Reference proteome</keyword>
<evidence type="ECO:0000313" key="2">
    <source>
        <dbReference type="Proteomes" id="UP001318860"/>
    </source>
</evidence>
<dbReference type="NCBIfam" id="TIGR01615">
    <property type="entry name" value="A_thal_3542"/>
    <property type="match status" value="1"/>
</dbReference>
<name>A0ABR0W6C3_REHGL</name>
<evidence type="ECO:0000313" key="1">
    <source>
        <dbReference type="EMBL" id="KAK6141619.1"/>
    </source>
</evidence>
<gene>
    <name evidence="1" type="ORF">DH2020_024654</name>
</gene>
<accession>A0ABR0W6C3</accession>
<proteinExistence type="predicted"/>
<dbReference type="Pfam" id="PF04720">
    <property type="entry name" value="PDDEXK_6"/>
    <property type="match status" value="1"/>
</dbReference>
<reference evidence="1 2" key="1">
    <citation type="journal article" date="2021" name="Comput. Struct. Biotechnol. J.">
        <title>De novo genome assembly of the potent medicinal plant Rehmannia glutinosa using nanopore technology.</title>
        <authorList>
            <person name="Ma L."/>
            <person name="Dong C."/>
            <person name="Song C."/>
            <person name="Wang X."/>
            <person name="Zheng X."/>
            <person name="Niu Y."/>
            <person name="Chen S."/>
            <person name="Feng W."/>
        </authorList>
    </citation>
    <scope>NUCLEOTIDE SEQUENCE [LARGE SCALE GENOMIC DNA]</scope>
    <source>
        <strain evidence="1">DH-2019</strain>
    </source>
</reference>
<dbReference type="PANTHER" id="PTHR31579:SF14">
    <property type="entry name" value="RNA POLYMERASE SUBUNIT BETA-BETA PROTEIN, PUTATIVE (DUF506)-RELATED"/>
    <property type="match status" value="1"/>
</dbReference>
<dbReference type="InterPro" id="IPR006502">
    <property type="entry name" value="PDDEXK-like"/>
</dbReference>
<organism evidence="1 2">
    <name type="scientific">Rehmannia glutinosa</name>
    <name type="common">Chinese foxglove</name>
    <dbReference type="NCBI Taxonomy" id="99300"/>
    <lineage>
        <taxon>Eukaryota</taxon>
        <taxon>Viridiplantae</taxon>
        <taxon>Streptophyta</taxon>
        <taxon>Embryophyta</taxon>
        <taxon>Tracheophyta</taxon>
        <taxon>Spermatophyta</taxon>
        <taxon>Magnoliopsida</taxon>
        <taxon>eudicotyledons</taxon>
        <taxon>Gunneridae</taxon>
        <taxon>Pentapetalae</taxon>
        <taxon>asterids</taxon>
        <taxon>lamiids</taxon>
        <taxon>Lamiales</taxon>
        <taxon>Orobanchaceae</taxon>
        <taxon>Rehmannieae</taxon>
        <taxon>Rehmannia</taxon>
    </lineage>
</organism>
<dbReference type="Proteomes" id="UP001318860">
    <property type="component" value="Unassembled WGS sequence"/>
</dbReference>